<proteinExistence type="predicted"/>
<dbReference type="GO" id="GO:0003677">
    <property type="term" value="F:DNA binding"/>
    <property type="evidence" value="ECO:0007669"/>
    <property type="project" value="UniProtKB-KW"/>
</dbReference>
<organism evidence="1 2">
    <name type="scientific">Fictibacillus phosphorivorans</name>
    <dbReference type="NCBI Taxonomy" id="1221500"/>
    <lineage>
        <taxon>Bacteria</taxon>
        <taxon>Bacillati</taxon>
        <taxon>Bacillota</taxon>
        <taxon>Bacilli</taxon>
        <taxon>Bacillales</taxon>
        <taxon>Fictibacillaceae</taxon>
        <taxon>Fictibacillus</taxon>
    </lineage>
</organism>
<dbReference type="Proteomes" id="UP000076623">
    <property type="component" value="Chromosome"/>
</dbReference>
<protein>
    <submittedName>
        <fullName evidence="1">DNA-binding protein</fullName>
    </submittedName>
</protein>
<dbReference type="SUPFAM" id="SSF47789">
    <property type="entry name" value="C-terminal domain of RNA polymerase alpha subunit"/>
    <property type="match status" value="1"/>
</dbReference>
<evidence type="ECO:0000313" key="2">
    <source>
        <dbReference type="Proteomes" id="UP000076623"/>
    </source>
</evidence>
<dbReference type="Gene3D" id="1.10.150.20">
    <property type="entry name" value="5' to 3' exonuclease, C-terminal subdomain"/>
    <property type="match status" value="1"/>
</dbReference>
<dbReference type="AlphaFoldDB" id="A0A160IML2"/>
<dbReference type="EMBL" id="CP015378">
    <property type="protein sequence ID" value="ANC77237.1"/>
    <property type="molecule type" value="Genomic_DNA"/>
</dbReference>
<name>A0A160IML2_9BACL</name>
<accession>A0A160IML2</accession>
<evidence type="ECO:0000313" key="1">
    <source>
        <dbReference type="EMBL" id="ANC77237.1"/>
    </source>
</evidence>
<keyword evidence="1" id="KW-0238">DNA-binding</keyword>
<dbReference type="RefSeq" id="WP_066394558.1">
    <property type="nucleotide sequence ID" value="NZ_CP015378.1"/>
</dbReference>
<keyword evidence="2" id="KW-1185">Reference proteome</keyword>
<gene>
    <name evidence="1" type="ORF">ABE65_010655</name>
</gene>
<sequence length="64" mass="6976">MQNTSLPTRLGKPAERALTSAGISSIEQLTDWRESDLKKLHGIGPKAMGQLLAALQERGLSFKK</sequence>
<dbReference type="KEGG" id="fpn:ABE65_010655"/>
<dbReference type="STRING" id="1221500.ABE65_010655"/>
<reference evidence="1 2" key="1">
    <citation type="submission" date="2016-04" db="EMBL/GenBank/DDBJ databases">
        <title>Complete genome sequence of Fictibacillus phosphorivorans G25-29, a strain toxic to nematodes.</title>
        <authorList>
            <person name="Zheng Z."/>
        </authorList>
    </citation>
    <scope>NUCLEOTIDE SEQUENCE [LARGE SCALE GENOMIC DNA]</scope>
    <source>
        <strain evidence="1 2">G25-29</strain>
    </source>
</reference>